<keyword evidence="3" id="KW-1185">Reference proteome</keyword>
<dbReference type="GO" id="GO:0005634">
    <property type="term" value="C:nucleus"/>
    <property type="evidence" value="ECO:0007669"/>
    <property type="project" value="TreeGrafter"/>
</dbReference>
<dbReference type="PANTHER" id="PTHR34396:SF25">
    <property type="entry name" value="BOUNDARY ELEMENT ASSOCIATED FACTOR"/>
    <property type="match status" value="1"/>
</dbReference>
<feature type="compositionally biased region" description="Acidic residues" evidence="1">
    <location>
        <begin position="8"/>
        <end position="32"/>
    </location>
</feature>
<gene>
    <name evidence="2" type="ORF">STAS_11381</name>
</gene>
<proteinExistence type="predicted"/>
<dbReference type="GO" id="GO:0006357">
    <property type="term" value="P:regulation of transcription by RNA polymerase II"/>
    <property type="evidence" value="ECO:0007669"/>
    <property type="project" value="TreeGrafter"/>
</dbReference>
<dbReference type="AlphaFoldDB" id="A0A5A7PR78"/>
<accession>A0A5A7PR78</accession>
<dbReference type="GO" id="GO:1990837">
    <property type="term" value="F:sequence-specific double-stranded DNA binding"/>
    <property type="evidence" value="ECO:0007669"/>
    <property type="project" value="TreeGrafter"/>
</dbReference>
<dbReference type="InterPro" id="IPR036236">
    <property type="entry name" value="Znf_C2H2_sf"/>
</dbReference>
<name>A0A5A7PR78_STRAF</name>
<dbReference type="Proteomes" id="UP000325081">
    <property type="component" value="Unassembled WGS sequence"/>
</dbReference>
<organism evidence="2 3">
    <name type="scientific">Striga asiatica</name>
    <name type="common">Asiatic witchweed</name>
    <name type="synonym">Buchnera asiatica</name>
    <dbReference type="NCBI Taxonomy" id="4170"/>
    <lineage>
        <taxon>Eukaryota</taxon>
        <taxon>Viridiplantae</taxon>
        <taxon>Streptophyta</taxon>
        <taxon>Embryophyta</taxon>
        <taxon>Tracheophyta</taxon>
        <taxon>Spermatophyta</taxon>
        <taxon>Magnoliopsida</taxon>
        <taxon>eudicotyledons</taxon>
        <taxon>Gunneridae</taxon>
        <taxon>Pentapetalae</taxon>
        <taxon>asterids</taxon>
        <taxon>lamiids</taxon>
        <taxon>Lamiales</taxon>
        <taxon>Orobanchaceae</taxon>
        <taxon>Buchnereae</taxon>
        <taxon>Striga</taxon>
    </lineage>
</organism>
<dbReference type="OrthoDB" id="2610923at2759"/>
<dbReference type="SUPFAM" id="SSF57667">
    <property type="entry name" value="beta-beta-alpha zinc fingers"/>
    <property type="match status" value="1"/>
</dbReference>
<evidence type="ECO:0000256" key="1">
    <source>
        <dbReference type="SAM" id="MobiDB-lite"/>
    </source>
</evidence>
<evidence type="ECO:0000313" key="3">
    <source>
        <dbReference type="Proteomes" id="UP000325081"/>
    </source>
</evidence>
<protein>
    <submittedName>
        <fullName evidence="2">RING finger protein 166</fullName>
    </submittedName>
</protein>
<feature type="region of interest" description="Disordered" evidence="1">
    <location>
        <begin position="1"/>
        <end position="51"/>
    </location>
</feature>
<dbReference type="SMART" id="SM00614">
    <property type="entry name" value="ZnF_BED"/>
    <property type="match status" value="1"/>
</dbReference>
<comment type="caution">
    <text evidence="2">The sequence shown here is derived from an EMBL/GenBank/DDBJ whole genome shotgun (WGS) entry which is preliminary data.</text>
</comment>
<dbReference type="InterPro" id="IPR053031">
    <property type="entry name" value="Cuticle_assoc_protein"/>
</dbReference>
<reference evidence="3" key="1">
    <citation type="journal article" date="2019" name="Curr. Biol.">
        <title>Genome Sequence of Striga asiatica Provides Insight into the Evolution of Plant Parasitism.</title>
        <authorList>
            <person name="Yoshida S."/>
            <person name="Kim S."/>
            <person name="Wafula E.K."/>
            <person name="Tanskanen J."/>
            <person name="Kim Y.M."/>
            <person name="Honaas L."/>
            <person name="Yang Z."/>
            <person name="Spallek T."/>
            <person name="Conn C.E."/>
            <person name="Ichihashi Y."/>
            <person name="Cheong K."/>
            <person name="Cui S."/>
            <person name="Der J.P."/>
            <person name="Gundlach H."/>
            <person name="Jiao Y."/>
            <person name="Hori C."/>
            <person name="Ishida J.K."/>
            <person name="Kasahara H."/>
            <person name="Kiba T."/>
            <person name="Kim M.S."/>
            <person name="Koo N."/>
            <person name="Laohavisit A."/>
            <person name="Lee Y.H."/>
            <person name="Lumba S."/>
            <person name="McCourt P."/>
            <person name="Mortimer J.C."/>
            <person name="Mutuku J.M."/>
            <person name="Nomura T."/>
            <person name="Sasaki-Sekimoto Y."/>
            <person name="Seto Y."/>
            <person name="Wang Y."/>
            <person name="Wakatake T."/>
            <person name="Sakakibara H."/>
            <person name="Demura T."/>
            <person name="Yamaguchi S."/>
            <person name="Yoneyama K."/>
            <person name="Manabe R.I."/>
            <person name="Nelson D.C."/>
            <person name="Schulman A.H."/>
            <person name="Timko M.P."/>
            <person name="dePamphilis C.W."/>
            <person name="Choi D."/>
            <person name="Shirasu K."/>
        </authorList>
    </citation>
    <scope>NUCLEOTIDE SEQUENCE [LARGE SCALE GENOMIC DNA]</scope>
    <source>
        <strain evidence="3">cv. UVA1</strain>
    </source>
</reference>
<dbReference type="EMBL" id="BKCP01004960">
    <property type="protein sequence ID" value="GER35121.1"/>
    <property type="molecule type" value="Genomic_DNA"/>
</dbReference>
<sequence length="148" mass="17216">MDNLNQDGDAENDVIPEEDDQLLHDIEEEENARDDVAAPAPDAPFQKKKRKKTAHCWKEMKEYKGDDGVQIAECKYCQEKMRVNKTRTTTQFNRHLSMCLQRKIQLGQNPKLKQQDPDEDVIFEEVELPDVFKILRLHLGFGDCNLKS</sequence>
<dbReference type="PANTHER" id="PTHR34396">
    <property type="entry name" value="OS03G0264950 PROTEIN-RELATED"/>
    <property type="match status" value="1"/>
</dbReference>
<evidence type="ECO:0000313" key="2">
    <source>
        <dbReference type="EMBL" id="GER35121.1"/>
    </source>
</evidence>